<evidence type="ECO:0000256" key="1">
    <source>
        <dbReference type="SAM" id="Coils"/>
    </source>
</evidence>
<keyword evidence="1" id="KW-0175">Coiled coil</keyword>
<reference evidence="2" key="1">
    <citation type="journal article" date="2023" name="Science">
        <title>Genome structures resolve the early diversification of teleost fishes.</title>
        <authorList>
            <person name="Parey E."/>
            <person name="Louis A."/>
            <person name="Montfort J."/>
            <person name="Bouchez O."/>
            <person name="Roques C."/>
            <person name="Iampietro C."/>
            <person name="Lluch J."/>
            <person name="Castinel A."/>
            <person name="Donnadieu C."/>
            <person name="Desvignes T."/>
            <person name="Floi Bucao C."/>
            <person name="Jouanno E."/>
            <person name="Wen M."/>
            <person name="Mejri S."/>
            <person name="Dirks R."/>
            <person name="Jansen H."/>
            <person name="Henkel C."/>
            <person name="Chen W.J."/>
            <person name="Zahm M."/>
            <person name="Cabau C."/>
            <person name="Klopp C."/>
            <person name="Thompson A.W."/>
            <person name="Robinson-Rechavi M."/>
            <person name="Braasch I."/>
            <person name="Lecointre G."/>
            <person name="Bobe J."/>
            <person name="Postlethwait J.H."/>
            <person name="Berthelot C."/>
            <person name="Roest Crollius H."/>
            <person name="Guiguen Y."/>
        </authorList>
    </citation>
    <scope>NUCLEOTIDE SEQUENCE</scope>
    <source>
        <strain evidence="2">NC1722</strain>
    </source>
</reference>
<dbReference type="AlphaFoldDB" id="A0AAD7SCS8"/>
<evidence type="ECO:0000313" key="2">
    <source>
        <dbReference type="EMBL" id="KAJ8399982.1"/>
    </source>
</evidence>
<sequence>MSRKGTDEDVEKLINARIERRAAFSGRRNAAAHGWEIVLKDIGLEGEETEELGPGPGPSKRQWADPVLEFLQKEAEKAEERARREEQREERLLTLLEKIVDKIQMANHT</sequence>
<accession>A0AAD7SCS8</accession>
<dbReference type="Proteomes" id="UP001221898">
    <property type="component" value="Unassembled WGS sequence"/>
</dbReference>
<feature type="coiled-coil region" evidence="1">
    <location>
        <begin position="68"/>
        <end position="95"/>
    </location>
</feature>
<evidence type="ECO:0000313" key="3">
    <source>
        <dbReference type="Proteomes" id="UP001221898"/>
    </source>
</evidence>
<name>A0AAD7SCS8_9TELE</name>
<organism evidence="2 3">
    <name type="scientific">Aldrovandia affinis</name>
    <dbReference type="NCBI Taxonomy" id="143900"/>
    <lineage>
        <taxon>Eukaryota</taxon>
        <taxon>Metazoa</taxon>
        <taxon>Chordata</taxon>
        <taxon>Craniata</taxon>
        <taxon>Vertebrata</taxon>
        <taxon>Euteleostomi</taxon>
        <taxon>Actinopterygii</taxon>
        <taxon>Neopterygii</taxon>
        <taxon>Teleostei</taxon>
        <taxon>Notacanthiformes</taxon>
        <taxon>Halosauridae</taxon>
        <taxon>Aldrovandia</taxon>
    </lineage>
</organism>
<protein>
    <submittedName>
        <fullName evidence="2">Uncharacterized protein</fullName>
    </submittedName>
</protein>
<gene>
    <name evidence="2" type="ORF">AAFF_G00407120</name>
</gene>
<comment type="caution">
    <text evidence="2">The sequence shown here is derived from an EMBL/GenBank/DDBJ whole genome shotgun (WGS) entry which is preliminary data.</text>
</comment>
<proteinExistence type="predicted"/>
<dbReference type="EMBL" id="JAINUG010000080">
    <property type="protein sequence ID" value="KAJ8399982.1"/>
    <property type="molecule type" value="Genomic_DNA"/>
</dbReference>
<keyword evidence="3" id="KW-1185">Reference proteome</keyword>